<dbReference type="GO" id="GO:0005975">
    <property type="term" value="P:carbohydrate metabolic process"/>
    <property type="evidence" value="ECO:0007669"/>
    <property type="project" value="InterPro"/>
</dbReference>
<feature type="domain" description="CBM1" evidence="3">
    <location>
        <begin position="22"/>
        <end position="58"/>
    </location>
</feature>
<keyword evidence="1 2" id="KW-0732">Signal</keyword>
<evidence type="ECO:0000256" key="1">
    <source>
        <dbReference type="ARBA" id="ARBA00022729"/>
    </source>
</evidence>
<feature type="chain" id="PRO_5042039266" description="CBM1 domain-containing protein" evidence="2">
    <location>
        <begin position="21"/>
        <end position="284"/>
    </location>
</feature>
<dbReference type="InterPro" id="IPR035971">
    <property type="entry name" value="CBD_sf"/>
</dbReference>
<name>A0AAD5RFZ2_9PEZI</name>
<dbReference type="InterPro" id="IPR000254">
    <property type="entry name" value="CBD"/>
</dbReference>
<dbReference type="SMART" id="SM00236">
    <property type="entry name" value="fCBD"/>
    <property type="match status" value="1"/>
</dbReference>
<evidence type="ECO:0000313" key="4">
    <source>
        <dbReference type="EMBL" id="KAJ2890612.1"/>
    </source>
</evidence>
<proteinExistence type="predicted"/>
<keyword evidence="5" id="KW-1185">Reference proteome</keyword>
<dbReference type="EMBL" id="JAKWBI020001453">
    <property type="protein sequence ID" value="KAJ2890612.1"/>
    <property type="molecule type" value="Genomic_DNA"/>
</dbReference>
<sequence>MPRQLLGLATFLGVFELVMAQNCSLIWEQCGGLEWDGVECCETGSSCIELNDYYSQCQPNSDLTTLSTATGTGIATASPSTTRTSPATYTTTDTEVVPEHTQEAYPDVSGEDTCGAWVLVDNVCCPSYCEDDLLTESCRDGCTCVTPPSDDCSSSDEYPETHDVTEDMEWHYSRSTHFGLTSGGACGFGLYSLCTQGSLTADWTDAMLGNTCDAFCTAYPTLCADPDGATWRGNFMAPNGNYYTQFWASLPGDRDNYLSCGECFEVVRTRPDGSEYEVGEEGYT</sequence>
<evidence type="ECO:0000313" key="5">
    <source>
        <dbReference type="Proteomes" id="UP001201980"/>
    </source>
</evidence>
<dbReference type="GO" id="GO:0005576">
    <property type="term" value="C:extracellular region"/>
    <property type="evidence" value="ECO:0007669"/>
    <property type="project" value="InterPro"/>
</dbReference>
<evidence type="ECO:0000256" key="2">
    <source>
        <dbReference type="SAM" id="SignalP"/>
    </source>
</evidence>
<dbReference type="AlphaFoldDB" id="A0AAD5RFZ2"/>
<reference evidence="4" key="1">
    <citation type="submission" date="2022-07" db="EMBL/GenBank/DDBJ databases">
        <title>Draft genome sequence of Zalerion maritima ATCC 34329, a (micro)plastics degrading marine fungus.</title>
        <authorList>
            <person name="Paco A."/>
            <person name="Goncalves M.F.M."/>
            <person name="Rocha-Santos T.A.P."/>
            <person name="Alves A."/>
        </authorList>
    </citation>
    <scope>NUCLEOTIDE SEQUENCE</scope>
    <source>
        <strain evidence="4">ATCC 34329</strain>
    </source>
</reference>
<dbReference type="PROSITE" id="PS51164">
    <property type="entry name" value="CBM1_2"/>
    <property type="match status" value="1"/>
</dbReference>
<dbReference type="SUPFAM" id="SSF57180">
    <property type="entry name" value="Cellulose-binding domain"/>
    <property type="match status" value="1"/>
</dbReference>
<dbReference type="PROSITE" id="PS00562">
    <property type="entry name" value="CBM1_1"/>
    <property type="match status" value="1"/>
</dbReference>
<dbReference type="GO" id="GO:0030248">
    <property type="term" value="F:cellulose binding"/>
    <property type="evidence" value="ECO:0007669"/>
    <property type="project" value="InterPro"/>
</dbReference>
<dbReference type="Proteomes" id="UP001201980">
    <property type="component" value="Unassembled WGS sequence"/>
</dbReference>
<dbReference type="Pfam" id="PF00734">
    <property type="entry name" value="CBM_1"/>
    <property type="match status" value="1"/>
</dbReference>
<feature type="signal peptide" evidence="2">
    <location>
        <begin position="1"/>
        <end position="20"/>
    </location>
</feature>
<organism evidence="4 5">
    <name type="scientific">Zalerion maritima</name>
    <dbReference type="NCBI Taxonomy" id="339359"/>
    <lineage>
        <taxon>Eukaryota</taxon>
        <taxon>Fungi</taxon>
        <taxon>Dikarya</taxon>
        <taxon>Ascomycota</taxon>
        <taxon>Pezizomycotina</taxon>
        <taxon>Sordariomycetes</taxon>
        <taxon>Lulworthiomycetidae</taxon>
        <taxon>Lulworthiales</taxon>
        <taxon>Lulworthiaceae</taxon>
        <taxon>Zalerion</taxon>
    </lineage>
</organism>
<protein>
    <recommendedName>
        <fullName evidence="3">CBM1 domain-containing protein</fullName>
    </recommendedName>
</protein>
<evidence type="ECO:0000259" key="3">
    <source>
        <dbReference type="PROSITE" id="PS51164"/>
    </source>
</evidence>
<gene>
    <name evidence="4" type="ORF">MKZ38_001613</name>
</gene>
<accession>A0AAD5RFZ2</accession>
<comment type="caution">
    <text evidence="4">The sequence shown here is derived from an EMBL/GenBank/DDBJ whole genome shotgun (WGS) entry which is preliminary data.</text>
</comment>